<sequence length="222" mass="24309">MVAVLLLGLSCVCSPLVALVLDYNSIKSSAEVQGTRKSSQCITDQDCNASKFCLKPEDEVPFCATCRGLRRRCKRNAMCCPGTICLNDVCSQTAEVTPTEGRRTDEQDGSDSKGTTQHQIQENNSKKGLVKSPSNKGQEGESCLRTSDCAFGLCCARHFWTKMCKPVLREGLVCSRRGHKDVAQGPEIFQRCDCGPGLSCRPPLTGLPQRSRLNICQRIKSQ</sequence>
<dbReference type="FunFam" id="2.10.80.10:FF:000001">
    <property type="entry name" value="Dickkopf WNT-signaling pathway inhibitor 2"/>
    <property type="match status" value="1"/>
</dbReference>
<feature type="region of interest" description="Disordered" evidence="8">
    <location>
        <begin position="97"/>
        <end position="135"/>
    </location>
</feature>
<dbReference type="AlphaFoldDB" id="A0A674I328"/>
<dbReference type="PANTHER" id="PTHR12113:SF10">
    <property type="entry name" value="DICKKOPF-RELATED PROTEIN 4"/>
    <property type="match status" value="1"/>
</dbReference>
<dbReference type="GO" id="GO:0016055">
    <property type="term" value="P:Wnt signaling pathway"/>
    <property type="evidence" value="ECO:0007669"/>
    <property type="project" value="UniProtKB-KW"/>
</dbReference>
<dbReference type="Pfam" id="PF21481">
    <property type="entry name" value="DIKK1-2-4_C-subdom1"/>
    <property type="match status" value="1"/>
</dbReference>
<evidence type="ECO:0000259" key="11">
    <source>
        <dbReference type="Pfam" id="PF21479"/>
    </source>
</evidence>
<evidence type="ECO:0000256" key="2">
    <source>
        <dbReference type="ARBA" id="ARBA00010842"/>
    </source>
</evidence>
<dbReference type="GeneTree" id="ENSGT00940000161614"/>
<feature type="signal peptide" evidence="9">
    <location>
        <begin position="1"/>
        <end position="18"/>
    </location>
</feature>
<evidence type="ECO:0000256" key="1">
    <source>
        <dbReference type="ARBA" id="ARBA00004613"/>
    </source>
</evidence>
<keyword evidence="5" id="KW-0879">Wnt signaling pathway</keyword>
<dbReference type="InParanoid" id="A0A674I328"/>
<dbReference type="Gene3D" id="2.10.80.10">
    <property type="entry name" value="Lipase, subunit A"/>
    <property type="match status" value="1"/>
</dbReference>
<dbReference type="GO" id="GO:0090090">
    <property type="term" value="P:negative regulation of canonical Wnt signaling pathway"/>
    <property type="evidence" value="ECO:0007669"/>
    <property type="project" value="TreeGrafter"/>
</dbReference>
<dbReference type="Ensembl" id="ENSTMTT00000003871.1">
    <property type="protein sequence ID" value="ENSTMTP00000003736.1"/>
    <property type="gene ID" value="ENSTMTG00000002762.1"/>
</dbReference>
<dbReference type="Proteomes" id="UP000472274">
    <property type="component" value="Unplaced"/>
</dbReference>
<dbReference type="CDD" id="cd23013">
    <property type="entry name" value="Dkk4_Cys1"/>
    <property type="match status" value="1"/>
</dbReference>
<keyword evidence="7" id="KW-1015">Disulfide bond</keyword>
<evidence type="ECO:0000256" key="6">
    <source>
        <dbReference type="ARBA" id="ARBA00022729"/>
    </source>
</evidence>
<keyword evidence="3" id="KW-0217">Developmental protein</keyword>
<comment type="similarity">
    <text evidence="2">Belongs to the dickkopf family.</text>
</comment>
<dbReference type="GO" id="GO:0005615">
    <property type="term" value="C:extracellular space"/>
    <property type="evidence" value="ECO:0007669"/>
    <property type="project" value="TreeGrafter"/>
</dbReference>
<feature type="domain" description="Dickkopf-related protein 1/2/4 C-terminal subdomain 2" evidence="11">
    <location>
        <begin position="171"/>
        <end position="218"/>
    </location>
</feature>
<feature type="compositionally biased region" description="Polar residues" evidence="8">
    <location>
        <begin position="112"/>
        <end position="123"/>
    </location>
</feature>
<dbReference type="InterPro" id="IPR006796">
    <property type="entry name" value="Dickkopf_N"/>
</dbReference>
<feature type="domain" description="Dickkopf N-terminal cysteine-rich" evidence="10">
    <location>
        <begin position="40"/>
        <end position="91"/>
    </location>
</feature>
<dbReference type="Pfam" id="PF21479">
    <property type="entry name" value="DIKK1-2-4_C-subdom2"/>
    <property type="match status" value="1"/>
</dbReference>
<evidence type="ECO:0000256" key="8">
    <source>
        <dbReference type="SAM" id="MobiDB-lite"/>
    </source>
</evidence>
<accession>A0A674I328</accession>
<evidence type="ECO:0000256" key="9">
    <source>
        <dbReference type="SAM" id="SignalP"/>
    </source>
</evidence>
<dbReference type="CDD" id="cd23275">
    <property type="entry name" value="Dkk4_Cys2"/>
    <property type="match status" value="1"/>
</dbReference>
<dbReference type="InterPro" id="IPR048499">
    <property type="entry name" value="DIKK1/2/4_C-subdom2"/>
</dbReference>
<dbReference type="InterPro" id="IPR039863">
    <property type="entry name" value="DKK1-4"/>
</dbReference>
<dbReference type="GO" id="GO:0048019">
    <property type="term" value="F:receptor antagonist activity"/>
    <property type="evidence" value="ECO:0007669"/>
    <property type="project" value="TreeGrafter"/>
</dbReference>
<evidence type="ECO:0000313" key="14">
    <source>
        <dbReference type="Proteomes" id="UP000472274"/>
    </source>
</evidence>
<dbReference type="InterPro" id="IPR048500">
    <property type="entry name" value="DIKK1/2/4_C-subdom1"/>
</dbReference>
<feature type="domain" description="Dickkopf-related protein 1/2/4 C-terminal subdomain 1" evidence="12">
    <location>
        <begin position="139"/>
        <end position="168"/>
    </location>
</feature>
<comment type="subcellular location">
    <subcellularLocation>
        <location evidence="1">Secreted</location>
    </subcellularLocation>
</comment>
<dbReference type="Pfam" id="PF04706">
    <property type="entry name" value="Dickkopf_N"/>
    <property type="match status" value="1"/>
</dbReference>
<evidence type="ECO:0000256" key="7">
    <source>
        <dbReference type="ARBA" id="ARBA00023157"/>
    </source>
</evidence>
<evidence type="ECO:0000256" key="5">
    <source>
        <dbReference type="ARBA" id="ARBA00022687"/>
    </source>
</evidence>
<feature type="chain" id="PRO_5025360377" evidence="9">
    <location>
        <begin position="19"/>
        <end position="222"/>
    </location>
</feature>
<organism evidence="13 14">
    <name type="scientific">Terrapene triunguis</name>
    <name type="common">Three-toed box turtle</name>
    <dbReference type="NCBI Taxonomy" id="2587831"/>
    <lineage>
        <taxon>Eukaryota</taxon>
        <taxon>Metazoa</taxon>
        <taxon>Chordata</taxon>
        <taxon>Craniata</taxon>
        <taxon>Vertebrata</taxon>
        <taxon>Euteleostomi</taxon>
        <taxon>Archelosauria</taxon>
        <taxon>Testudinata</taxon>
        <taxon>Testudines</taxon>
        <taxon>Cryptodira</taxon>
        <taxon>Durocryptodira</taxon>
        <taxon>Testudinoidea</taxon>
        <taxon>Emydidae</taxon>
        <taxon>Terrapene</taxon>
    </lineage>
</organism>
<dbReference type="PANTHER" id="PTHR12113">
    <property type="entry name" value="DICKKOPF3-LIKE 3"/>
    <property type="match status" value="1"/>
</dbReference>
<dbReference type="GO" id="GO:0039706">
    <property type="term" value="F:co-receptor binding"/>
    <property type="evidence" value="ECO:0007669"/>
    <property type="project" value="TreeGrafter"/>
</dbReference>
<gene>
    <name evidence="13" type="primary">DKK4</name>
</gene>
<evidence type="ECO:0000256" key="3">
    <source>
        <dbReference type="ARBA" id="ARBA00022473"/>
    </source>
</evidence>
<proteinExistence type="inferred from homology"/>
<name>A0A674I328_9SAUR</name>
<evidence type="ECO:0000259" key="12">
    <source>
        <dbReference type="Pfam" id="PF21481"/>
    </source>
</evidence>
<keyword evidence="4" id="KW-0964">Secreted</keyword>
<evidence type="ECO:0000313" key="13">
    <source>
        <dbReference type="Ensembl" id="ENSTMTP00000003736.1"/>
    </source>
</evidence>
<dbReference type="InterPro" id="IPR047299">
    <property type="entry name" value="Dkk4_Cys2"/>
</dbReference>
<evidence type="ECO:0000256" key="4">
    <source>
        <dbReference type="ARBA" id="ARBA00022525"/>
    </source>
</evidence>
<keyword evidence="14" id="KW-1185">Reference proteome</keyword>
<keyword evidence="6 9" id="KW-0732">Signal</keyword>
<protein>
    <submittedName>
        <fullName evidence="13">Dickkopf WNT signaling pathway inhibitor 4</fullName>
    </submittedName>
</protein>
<reference evidence="13" key="2">
    <citation type="submission" date="2025-09" db="UniProtKB">
        <authorList>
            <consortium name="Ensembl"/>
        </authorList>
    </citation>
    <scope>IDENTIFICATION</scope>
</reference>
<reference evidence="13" key="1">
    <citation type="submission" date="2025-08" db="UniProtKB">
        <authorList>
            <consortium name="Ensembl"/>
        </authorList>
    </citation>
    <scope>IDENTIFICATION</scope>
</reference>
<evidence type="ECO:0000259" key="10">
    <source>
        <dbReference type="Pfam" id="PF04706"/>
    </source>
</evidence>